<evidence type="ECO:0000256" key="4">
    <source>
        <dbReference type="PROSITE-ProRule" id="PRU00108"/>
    </source>
</evidence>
<dbReference type="InterPro" id="IPR017970">
    <property type="entry name" value="Homeobox_CS"/>
</dbReference>
<dbReference type="CDD" id="cd00086">
    <property type="entry name" value="homeodomain"/>
    <property type="match status" value="1"/>
</dbReference>
<keyword evidence="1 4" id="KW-0238">DNA-binding</keyword>
<evidence type="ECO:0000313" key="8">
    <source>
        <dbReference type="EMBL" id="SGZ57117.1"/>
    </source>
</evidence>
<reference evidence="8 9" key="1">
    <citation type="submission" date="2016-10" db="EMBL/GenBank/DDBJ databases">
        <authorList>
            <person name="de Groot N.N."/>
        </authorList>
    </citation>
    <scope>NUCLEOTIDE SEQUENCE [LARGE SCALE GENOMIC DNA]</scope>
    <source>
        <strain evidence="8 9">PYCC 4715</strain>
    </source>
</reference>
<dbReference type="Proteomes" id="UP000182259">
    <property type="component" value="Chromosome V"/>
</dbReference>
<feature type="domain" description="Homeobox" evidence="7">
    <location>
        <begin position="173"/>
        <end position="233"/>
    </location>
</feature>
<keyword evidence="2 4" id="KW-0371">Homeobox</keyword>
<dbReference type="PANTHER" id="PTHR24324:SF9">
    <property type="entry name" value="HOMEOBOX DOMAIN-CONTAINING PROTEIN"/>
    <property type="match status" value="1"/>
</dbReference>
<dbReference type="PROSITE" id="PS00027">
    <property type="entry name" value="HOMEOBOX_1"/>
    <property type="match status" value="1"/>
</dbReference>
<dbReference type="PANTHER" id="PTHR24324">
    <property type="entry name" value="HOMEOBOX PROTEIN HHEX"/>
    <property type="match status" value="1"/>
</dbReference>
<proteinExistence type="predicted"/>
<dbReference type="GO" id="GO:0005634">
    <property type="term" value="C:nucleus"/>
    <property type="evidence" value="ECO:0007669"/>
    <property type="project" value="UniProtKB-SubCell"/>
</dbReference>
<protein>
    <submittedName>
        <fullName evidence="8">CIC11C00000005848</fullName>
    </submittedName>
</protein>
<dbReference type="InterPro" id="IPR051000">
    <property type="entry name" value="Homeobox_DNA-bind_prot"/>
</dbReference>
<organism evidence="8 9">
    <name type="scientific">Sungouiella intermedia</name>
    <dbReference type="NCBI Taxonomy" id="45354"/>
    <lineage>
        <taxon>Eukaryota</taxon>
        <taxon>Fungi</taxon>
        <taxon>Dikarya</taxon>
        <taxon>Ascomycota</taxon>
        <taxon>Saccharomycotina</taxon>
        <taxon>Pichiomycetes</taxon>
        <taxon>Metschnikowiaceae</taxon>
        <taxon>Sungouiella</taxon>
    </lineage>
</organism>
<dbReference type="SUPFAM" id="SSF46689">
    <property type="entry name" value="Homeodomain-like"/>
    <property type="match status" value="1"/>
</dbReference>
<name>A0A1L0GLS1_9ASCO</name>
<feature type="region of interest" description="Disordered" evidence="6">
    <location>
        <begin position="234"/>
        <end position="256"/>
    </location>
</feature>
<dbReference type="GO" id="GO:0000981">
    <property type="term" value="F:DNA-binding transcription factor activity, RNA polymerase II-specific"/>
    <property type="evidence" value="ECO:0007669"/>
    <property type="project" value="InterPro"/>
</dbReference>
<feature type="compositionally biased region" description="Low complexity" evidence="6">
    <location>
        <begin position="62"/>
        <end position="78"/>
    </location>
</feature>
<evidence type="ECO:0000256" key="2">
    <source>
        <dbReference type="ARBA" id="ARBA00023155"/>
    </source>
</evidence>
<accession>A0A1L0GLS1</accession>
<dbReference type="PROSITE" id="PS50071">
    <property type="entry name" value="HOMEOBOX_2"/>
    <property type="match status" value="1"/>
</dbReference>
<dbReference type="GO" id="GO:0000978">
    <property type="term" value="F:RNA polymerase II cis-regulatory region sequence-specific DNA binding"/>
    <property type="evidence" value="ECO:0007669"/>
    <property type="project" value="TreeGrafter"/>
</dbReference>
<dbReference type="GO" id="GO:0030154">
    <property type="term" value="P:cell differentiation"/>
    <property type="evidence" value="ECO:0007669"/>
    <property type="project" value="TreeGrafter"/>
</dbReference>
<evidence type="ECO:0000256" key="1">
    <source>
        <dbReference type="ARBA" id="ARBA00023125"/>
    </source>
</evidence>
<dbReference type="Pfam" id="PF00046">
    <property type="entry name" value="Homeodomain"/>
    <property type="match status" value="1"/>
</dbReference>
<keyword evidence="3 4" id="KW-0539">Nucleus</keyword>
<evidence type="ECO:0000256" key="3">
    <source>
        <dbReference type="ARBA" id="ARBA00023242"/>
    </source>
</evidence>
<dbReference type="Gene3D" id="1.10.10.60">
    <property type="entry name" value="Homeodomain-like"/>
    <property type="match status" value="1"/>
</dbReference>
<dbReference type="InterPro" id="IPR001356">
    <property type="entry name" value="HD"/>
</dbReference>
<evidence type="ECO:0000313" key="9">
    <source>
        <dbReference type="Proteomes" id="UP000182259"/>
    </source>
</evidence>
<feature type="DNA-binding region" description="Homeobox" evidence="4">
    <location>
        <begin position="175"/>
        <end position="234"/>
    </location>
</feature>
<dbReference type="AlphaFoldDB" id="A0A1L0GLS1"/>
<sequence length="403" mass="44102">MMLTTTPERQRPVLPSLDAFRTPRMLLPPLSSLLNESTPFRPKLPSIDSFATPYTSSYLAPGSSVNTSTVNSGNATGSEPRFDKPMLSVTTKTPVATTTSRTPAVKSEVVSPVDSSKLVNSTMDSDADTSINDSMIKVSKRKTSTTSPSRDFAFISHSPATYPSQEPSIDNASLARRKRRRTSPYELSILNQEFQMGSTPSKARRTEIAERVNMSEKAVQIWFQNKRQSLRRLKSTDREVTELPPTPDSSSVMSGMTTEAVPTPLQESTPIKPTLAKAHSQLYTEFSTLAELSPIRSYSTSNLSQKHALLTKNPNSALLTKMLASADDEKKKSELVLNLTNKKQPEFARHSPAAATQVRTFKLAPSKERKPLGVIDVNIPSTAGKGSELQCVHGLLSLRGATY</sequence>
<gene>
    <name evidence="8" type="ORF">SAMEA4029009_CIC11G00000005848</name>
</gene>
<dbReference type="InterPro" id="IPR009057">
    <property type="entry name" value="Homeodomain-like_sf"/>
</dbReference>
<comment type="subcellular location">
    <subcellularLocation>
        <location evidence="4 5">Nucleus</location>
    </subcellularLocation>
</comment>
<dbReference type="SMART" id="SM00389">
    <property type="entry name" value="HOX"/>
    <property type="match status" value="1"/>
</dbReference>
<dbReference type="EMBL" id="LT635768">
    <property type="protein sequence ID" value="SGZ57117.1"/>
    <property type="molecule type" value="Genomic_DNA"/>
</dbReference>
<feature type="region of interest" description="Disordered" evidence="6">
    <location>
        <begin position="62"/>
        <end position="85"/>
    </location>
</feature>
<evidence type="ECO:0000259" key="7">
    <source>
        <dbReference type="PROSITE" id="PS50071"/>
    </source>
</evidence>
<evidence type="ECO:0000256" key="5">
    <source>
        <dbReference type="RuleBase" id="RU000682"/>
    </source>
</evidence>
<evidence type="ECO:0000256" key="6">
    <source>
        <dbReference type="SAM" id="MobiDB-lite"/>
    </source>
</evidence>